<dbReference type="InterPro" id="IPR006531">
    <property type="entry name" value="Gp5/Vgr_OB"/>
</dbReference>
<dbReference type="SUPFAM" id="SSF69279">
    <property type="entry name" value="Phage tail proteins"/>
    <property type="match status" value="1"/>
</dbReference>
<dbReference type="Gene3D" id="3.55.50.10">
    <property type="entry name" value="Baseplate protein-like domains"/>
    <property type="match status" value="1"/>
</dbReference>
<dbReference type="SUPFAM" id="SSF69255">
    <property type="entry name" value="gp5 N-terminal domain-like"/>
    <property type="match status" value="1"/>
</dbReference>
<keyword evidence="3" id="KW-1185">Reference proteome</keyword>
<dbReference type="Pfam" id="PF04717">
    <property type="entry name" value="Phage_base_V"/>
    <property type="match status" value="1"/>
</dbReference>
<feature type="domain" description="Gp5/Type VI secretion system Vgr protein OB-fold" evidence="1">
    <location>
        <begin position="291"/>
        <end position="349"/>
    </location>
</feature>
<dbReference type="RefSeq" id="WP_058353170.1">
    <property type="nucleotide sequence ID" value="NZ_CABMMD010000165.1"/>
</dbReference>
<comment type="caution">
    <text evidence="2">The sequence shown here is derived from an EMBL/GenBank/DDBJ whole genome shotgun (WGS) entry which is preliminary data.</text>
</comment>
<evidence type="ECO:0000259" key="1">
    <source>
        <dbReference type="Pfam" id="PF04717"/>
    </source>
</evidence>
<evidence type="ECO:0000313" key="2">
    <source>
        <dbReference type="EMBL" id="KSV58607.1"/>
    </source>
</evidence>
<organism evidence="2 3">
    <name type="scientific">Acetivibrio ethanolgignens</name>
    <dbReference type="NCBI Taxonomy" id="290052"/>
    <lineage>
        <taxon>Bacteria</taxon>
        <taxon>Bacillati</taxon>
        <taxon>Bacillota</taxon>
        <taxon>Clostridia</taxon>
        <taxon>Eubacteriales</taxon>
        <taxon>Oscillospiraceae</taxon>
        <taxon>Acetivibrio</taxon>
    </lineage>
</organism>
<sequence length="468" mass="51562">MGYTPDQIVVEGVPIEQLEDIEFLGSAGEHGCLTLRGYVRAGDGEPLLFHLPQYSPLTIRAEGRLLFSGIIMKFLVKGKGDVSSVQVTAYSRSILMDQEKRCRSFQDTTMTYRELAEQVLREYPGSDIQLAFPDTPVSSIAVQYQETDWQFLKRLFSYRNAPLTSLSTSETLKLYAGVPLLPDTDCGFEMTGFRKELGEYYYWKQAGKDVRDDQFLIMEGRTEEVIGLFEQIETKGQSLSVREHGFRLEHGRLVGTCGIQKPEGILVKTEYPAHLTGAALVGTVLEVSGIQIRVHLKIDDGRDSNDVYWFPFSTLSASSDGSGWYYMPEQGDQVRVYFPTRHTSDAVAISAVSDYKEEGGVAPDRMGDPSTKYLSNPSGQELRMGKDGIKLACQGGSASVMIGNGGDISLYAEDTLLIQASNNVELTSETEMEFSAENTAVVACAMGGCLQMHPGGVLMLQGTEVKVD</sequence>
<dbReference type="Gene3D" id="2.30.110.50">
    <property type="match status" value="1"/>
</dbReference>
<dbReference type="Pfam" id="PF05954">
    <property type="entry name" value="Phage_GPD"/>
    <property type="match status" value="1"/>
</dbReference>
<dbReference type="Proteomes" id="UP000054874">
    <property type="component" value="Unassembled WGS sequence"/>
</dbReference>
<dbReference type="OrthoDB" id="95423at2"/>
<reference evidence="2 3" key="1">
    <citation type="submission" date="2015-11" db="EMBL/GenBank/DDBJ databases">
        <title>Butyribacter intestini gen. nov., sp. nov., a butyric acid-producing bacterium of the family Lachnospiraceae isolated from the human faeces.</title>
        <authorList>
            <person name="Zou Y."/>
            <person name="Xue W."/>
            <person name="Luo G."/>
            <person name="Lv M."/>
        </authorList>
    </citation>
    <scope>NUCLEOTIDE SEQUENCE [LARGE SCALE GENOMIC DNA]</scope>
    <source>
        <strain evidence="2 3">ACET-33324</strain>
    </source>
</reference>
<protein>
    <recommendedName>
        <fullName evidence="1">Gp5/Type VI secretion system Vgr protein OB-fold domain-containing protein</fullName>
    </recommendedName>
</protein>
<dbReference type="AlphaFoldDB" id="A0A0V8QDE8"/>
<evidence type="ECO:0000313" key="3">
    <source>
        <dbReference type="Proteomes" id="UP000054874"/>
    </source>
</evidence>
<accession>A0A0V8QDE8</accession>
<proteinExistence type="predicted"/>
<dbReference type="STRING" id="290052.ASU35_12145"/>
<gene>
    <name evidence="2" type="ORF">ASU35_12145</name>
</gene>
<name>A0A0V8QDE8_9FIRM</name>
<dbReference type="EMBL" id="LNAM01000165">
    <property type="protein sequence ID" value="KSV58607.1"/>
    <property type="molecule type" value="Genomic_DNA"/>
</dbReference>